<feature type="transmembrane region" description="Helical" evidence="1">
    <location>
        <begin position="27"/>
        <end position="56"/>
    </location>
</feature>
<dbReference type="EMBL" id="GBXM01002446">
    <property type="protein sequence ID" value="JAI06132.1"/>
    <property type="molecule type" value="Transcribed_RNA"/>
</dbReference>
<organism evidence="2">
    <name type="scientific">Anguilla anguilla</name>
    <name type="common">European freshwater eel</name>
    <name type="synonym">Muraena anguilla</name>
    <dbReference type="NCBI Taxonomy" id="7936"/>
    <lineage>
        <taxon>Eukaryota</taxon>
        <taxon>Metazoa</taxon>
        <taxon>Chordata</taxon>
        <taxon>Craniata</taxon>
        <taxon>Vertebrata</taxon>
        <taxon>Euteleostomi</taxon>
        <taxon>Actinopterygii</taxon>
        <taxon>Neopterygii</taxon>
        <taxon>Teleostei</taxon>
        <taxon>Anguilliformes</taxon>
        <taxon>Anguillidae</taxon>
        <taxon>Anguilla</taxon>
    </lineage>
</organism>
<keyword evidence="1" id="KW-1133">Transmembrane helix</keyword>
<evidence type="ECO:0000256" key="1">
    <source>
        <dbReference type="SAM" id="Phobius"/>
    </source>
</evidence>
<protein>
    <submittedName>
        <fullName evidence="2">Uncharacterized protein</fullName>
    </submittedName>
</protein>
<sequence length="62" mass="7420">MVLVYMFVLLTRAVVISLEALPSLRFFFFLFFLTLFLYCLSYLRPVCVCPVHVLFFRKYEPS</sequence>
<proteinExistence type="predicted"/>
<name>A0A0E9XUN6_ANGAN</name>
<keyword evidence="1" id="KW-0472">Membrane</keyword>
<evidence type="ECO:0000313" key="2">
    <source>
        <dbReference type="EMBL" id="JAI06132.1"/>
    </source>
</evidence>
<reference evidence="2" key="2">
    <citation type="journal article" date="2015" name="Fish Shellfish Immunol.">
        <title>Early steps in the European eel (Anguilla anguilla)-Vibrio vulnificus interaction in the gills: Role of the RtxA13 toxin.</title>
        <authorList>
            <person name="Callol A."/>
            <person name="Pajuelo D."/>
            <person name="Ebbesson L."/>
            <person name="Teles M."/>
            <person name="MacKenzie S."/>
            <person name="Amaro C."/>
        </authorList>
    </citation>
    <scope>NUCLEOTIDE SEQUENCE</scope>
</reference>
<keyword evidence="1" id="KW-0812">Transmembrane</keyword>
<dbReference type="AlphaFoldDB" id="A0A0E9XUN6"/>
<accession>A0A0E9XUN6</accession>
<reference evidence="2" key="1">
    <citation type="submission" date="2014-11" db="EMBL/GenBank/DDBJ databases">
        <authorList>
            <person name="Amaro Gonzalez C."/>
        </authorList>
    </citation>
    <scope>NUCLEOTIDE SEQUENCE</scope>
</reference>